<feature type="compositionally biased region" description="Polar residues" evidence="1">
    <location>
        <begin position="20"/>
        <end position="29"/>
    </location>
</feature>
<comment type="caution">
    <text evidence="2">The sequence shown here is derived from an EMBL/GenBank/DDBJ whole genome shotgun (WGS) entry which is preliminary data.</text>
</comment>
<feature type="region of interest" description="Disordered" evidence="1">
    <location>
        <begin position="1"/>
        <end position="84"/>
    </location>
</feature>
<keyword evidence="3" id="KW-1185">Reference proteome</keyword>
<dbReference type="EMBL" id="SMFZ01000001">
    <property type="protein sequence ID" value="TCK25512.1"/>
    <property type="molecule type" value="Genomic_DNA"/>
</dbReference>
<organism evidence="2 3">
    <name type="scientific">Pseudonocardia endophytica</name>
    <dbReference type="NCBI Taxonomy" id="401976"/>
    <lineage>
        <taxon>Bacteria</taxon>
        <taxon>Bacillati</taxon>
        <taxon>Actinomycetota</taxon>
        <taxon>Actinomycetes</taxon>
        <taxon>Pseudonocardiales</taxon>
        <taxon>Pseudonocardiaceae</taxon>
        <taxon>Pseudonocardia</taxon>
    </lineage>
</organism>
<dbReference type="OrthoDB" id="3578973at2"/>
<name>A0A4R1I604_PSEEN</name>
<sequence length="100" mass="11033">MEEISPPGNGVDTESDSEVVQETPTTTPDPRQFPPTLVAMDPPTLPAADGLAPPHRTTDNRGPTDLPSIRPYPEPQRSVPGHPALRKALRRVFLFWRKES</sequence>
<gene>
    <name evidence="2" type="ORF">EV378_1321</name>
</gene>
<accession>A0A4R1I604</accession>
<proteinExistence type="predicted"/>
<dbReference type="Proteomes" id="UP000295560">
    <property type="component" value="Unassembled WGS sequence"/>
</dbReference>
<evidence type="ECO:0000313" key="2">
    <source>
        <dbReference type="EMBL" id="TCK25512.1"/>
    </source>
</evidence>
<dbReference type="AlphaFoldDB" id="A0A4R1I604"/>
<reference evidence="2 3" key="1">
    <citation type="submission" date="2019-03" db="EMBL/GenBank/DDBJ databases">
        <title>Sequencing the genomes of 1000 actinobacteria strains.</title>
        <authorList>
            <person name="Klenk H.-P."/>
        </authorList>
    </citation>
    <scope>NUCLEOTIDE SEQUENCE [LARGE SCALE GENOMIC DNA]</scope>
    <source>
        <strain evidence="2 3">DSM 44969</strain>
    </source>
</reference>
<dbReference type="RefSeq" id="WP_132421807.1">
    <property type="nucleotide sequence ID" value="NZ_SMFZ01000001.1"/>
</dbReference>
<protein>
    <submittedName>
        <fullName evidence="2">Uncharacterized protein</fullName>
    </submittedName>
</protein>
<evidence type="ECO:0000313" key="3">
    <source>
        <dbReference type="Proteomes" id="UP000295560"/>
    </source>
</evidence>
<evidence type="ECO:0000256" key="1">
    <source>
        <dbReference type="SAM" id="MobiDB-lite"/>
    </source>
</evidence>